<dbReference type="Proteomes" id="UP001065613">
    <property type="component" value="Chromosome"/>
</dbReference>
<dbReference type="InterPro" id="IPR011527">
    <property type="entry name" value="ABC1_TM_dom"/>
</dbReference>
<dbReference type="GO" id="GO:0008234">
    <property type="term" value="F:cysteine-type peptidase activity"/>
    <property type="evidence" value="ECO:0007669"/>
    <property type="project" value="UniProtKB-KW"/>
</dbReference>
<dbReference type="SUPFAM" id="SSF52540">
    <property type="entry name" value="P-loop containing nucleoside triphosphate hydrolases"/>
    <property type="match status" value="1"/>
</dbReference>
<dbReference type="GO" id="GO:0030253">
    <property type="term" value="P:protein secretion by the type I secretion system"/>
    <property type="evidence" value="ECO:0007669"/>
    <property type="project" value="InterPro"/>
</dbReference>
<dbReference type="AlphaFoldDB" id="A0A977KUT5"/>
<dbReference type="InterPro" id="IPR003593">
    <property type="entry name" value="AAA+_ATPase"/>
</dbReference>
<evidence type="ECO:0000256" key="10">
    <source>
        <dbReference type="SAM" id="Phobius"/>
    </source>
</evidence>
<evidence type="ECO:0000256" key="9">
    <source>
        <dbReference type="ARBA" id="ARBA00023136"/>
    </source>
</evidence>
<dbReference type="InterPro" id="IPR018490">
    <property type="entry name" value="cNMP-bd_dom_sf"/>
</dbReference>
<dbReference type="GO" id="GO:0005886">
    <property type="term" value="C:plasma membrane"/>
    <property type="evidence" value="ECO:0007669"/>
    <property type="project" value="UniProtKB-SubCell"/>
</dbReference>
<dbReference type="Gene3D" id="2.60.120.10">
    <property type="entry name" value="Jelly Rolls"/>
    <property type="match status" value="1"/>
</dbReference>
<dbReference type="CDD" id="cd18782">
    <property type="entry name" value="ABC_6TM_PrtD_LapB_HlyB_like"/>
    <property type="match status" value="1"/>
</dbReference>
<dbReference type="EMBL" id="CP073041">
    <property type="protein sequence ID" value="UXE60323.1"/>
    <property type="molecule type" value="Genomic_DNA"/>
</dbReference>
<feature type="transmembrane region" description="Helical" evidence="10">
    <location>
        <begin position="481"/>
        <end position="505"/>
    </location>
</feature>
<evidence type="ECO:0000259" key="12">
    <source>
        <dbReference type="PROSITE" id="PS50893"/>
    </source>
</evidence>
<keyword evidence="8 10" id="KW-1133">Transmembrane helix</keyword>
<evidence type="ECO:0000259" key="11">
    <source>
        <dbReference type="PROSITE" id="PS50042"/>
    </source>
</evidence>
<dbReference type="PANTHER" id="PTHR24221:SF647">
    <property type="entry name" value="BLL6336 PROTEIN"/>
    <property type="match status" value="1"/>
</dbReference>
<keyword evidence="6" id="KW-0645">Protease</keyword>
<accession>A0A977KUT5</accession>
<evidence type="ECO:0000259" key="13">
    <source>
        <dbReference type="PROSITE" id="PS50929"/>
    </source>
</evidence>
<evidence type="ECO:0000256" key="7">
    <source>
        <dbReference type="ARBA" id="ARBA00022840"/>
    </source>
</evidence>
<evidence type="ECO:0000313" key="15">
    <source>
        <dbReference type="EMBL" id="UXE60323.1"/>
    </source>
</evidence>
<evidence type="ECO:0000256" key="5">
    <source>
        <dbReference type="ARBA" id="ARBA00022741"/>
    </source>
</evidence>
<dbReference type="Gene3D" id="3.90.70.10">
    <property type="entry name" value="Cysteine proteinases"/>
    <property type="match status" value="1"/>
</dbReference>
<evidence type="ECO:0000256" key="6">
    <source>
        <dbReference type="ARBA" id="ARBA00022807"/>
    </source>
</evidence>
<feature type="transmembrane region" description="Helical" evidence="10">
    <location>
        <begin position="673"/>
        <end position="691"/>
    </location>
</feature>
<dbReference type="Pfam" id="PF00664">
    <property type="entry name" value="ABC_membrane"/>
    <property type="match status" value="1"/>
</dbReference>
<dbReference type="Gene3D" id="3.40.50.300">
    <property type="entry name" value="P-loop containing nucleotide triphosphate hydrolases"/>
    <property type="match status" value="1"/>
</dbReference>
<dbReference type="NCBIfam" id="TIGR01846">
    <property type="entry name" value="type_I_sec_HlyB"/>
    <property type="match status" value="1"/>
</dbReference>
<dbReference type="GO" id="GO:0006508">
    <property type="term" value="P:proteolysis"/>
    <property type="evidence" value="ECO:0007669"/>
    <property type="project" value="InterPro"/>
</dbReference>
<evidence type="ECO:0000256" key="2">
    <source>
        <dbReference type="ARBA" id="ARBA00022448"/>
    </source>
</evidence>
<dbReference type="InterPro" id="IPR027417">
    <property type="entry name" value="P-loop_NTPase"/>
</dbReference>
<dbReference type="SMART" id="SM00100">
    <property type="entry name" value="cNMP"/>
    <property type="match status" value="1"/>
</dbReference>
<dbReference type="CDD" id="cd02259">
    <property type="entry name" value="Peptidase_C39_like"/>
    <property type="match status" value="1"/>
</dbReference>
<dbReference type="GO" id="GO:0016887">
    <property type="term" value="F:ATP hydrolysis activity"/>
    <property type="evidence" value="ECO:0007669"/>
    <property type="project" value="InterPro"/>
</dbReference>
<feature type="domain" description="ABC transporter" evidence="12">
    <location>
        <begin position="760"/>
        <end position="995"/>
    </location>
</feature>
<dbReference type="InterPro" id="IPR017871">
    <property type="entry name" value="ABC_transporter-like_CS"/>
</dbReference>
<feature type="domain" description="Cyclic nucleotide-binding" evidence="11">
    <location>
        <begin position="17"/>
        <end position="119"/>
    </location>
</feature>
<dbReference type="PROSITE" id="PS50929">
    <property type="entry name" value="ABC_TM1F"/>
    <property type="match status" value="1"/>
</dbReference>
<keyword evidence="3" id="KW-1003">Cell membrane</keyword>
<evidence type="ECO:0000256" key="8">
    <source>
        <dbReference type="ARBA" id="ARBA00022989"/>
    </source>
</evidence>
<organism evidence="15">
    <name type="scientific">Woronichinia naegeliana WA131</name>
    <dbReference type="NCBI Taxonomy" id="2824559"/>
    <lineage>
        <taxon>Bacteria</taxon>
        <taxon>Bacillati</taxon>
        <taxon>Cyanobacteriota</taxon>
        <taxon>Cyanophyceae</taxon>
        <taxon>Synechococcales</taxon>
        <taxon>Coelosphaeriaceae</taxon>
        <taxon>Woronichinia</taxon>
    </lineage>
</organism>
<gene>
    <name evidence="15" type="ORF">KA717_32820</name>
</gene>
<dbReference type="PROSITE" id="PS50990">
    <property type="entry name" value="PEPTIDASE_C39"/>
    <property type="match status" value="1"/>
</dbReference>
<dbReference type="GO" id="GO:0005524">
    <property type="term" value="F:ATP binding"/>
    <property type="evidence" value="ECO:0007669"/>
    <property type="project" value="UniProtKB-KW"/>
</dbReference>
<keyword evidence="4 10" id="KW-0812">Transmembrane</keyword>
<dbReference type="Pfam" id="PF00027">
    <property type="entry name" value="cNMP_binding"/>
    <property type="match status" value="1"/>
</dbReference>
<dbReference type="GO" id="GO:0030256">
    <property type="term" value="C:type I protein secretion system complex"/>
    <property type="evidence" value="ECO:0007669"/>
    <property type="project" value="InterPro"/>
</dbReference>
<keyword evidence="9 10" id="KW-0472">Membrane</keyword>
<name>A0A977KUT5_9CYAN</name>
<feature type="domain" description="ABC transmembrane type-1" evidence="13">
    <location>
        <begin position="447"/>
        <end position="726"/>
    </location>
</feature>
<dbReference type="KEGG" id="wna:KA717_32820"/>
<feature type="domain" description="Peptidase C39" evidence="14">
    <location>
        <begin position="293"/>
        <end position="415"/>
    </location>
</feature>
<dbReference type="Pfam" id="PF00005">
    <property type="entry name" value="ABC_tran"/>
    <property type="match status" value="1"/>
</dbReference>
<comment type="subcellular location">
    <subcellularLocation>
        <location evidence="1">Cell membrane</location>
        <topology evidence="1">Multi-pass membrane protein</topology>
    </subcellularLocation>
</comment>
<evidence type="ECO:0000256" key="3">
    <source>
        <dbReference type="ARBA" id="ARBA00022475"/>
    </source>
</evidence>
<proteinExistence type="predicted"/>
<evidence type="ECO:0000256" key="4">
    <source>
        <dbReference type="ARBA" id="ARBA00022692"/>
    </source>
</evidence>
<dbReference type="SUPFAM" id="SSF51206">
    <property type="entry name" value="cAMP-binding domain-like"/>
    <property type="match status" value="1"/>
</dbReference>
<dbReference type="InterPro" id="IPR003439">
    <property type="entry name" value="ABC_transporter-like_ATP-bd"/>
</dbReference>
<dbReference type="GO" id="GO:0034040">
    <property type="term" value="F:ATPase-coupled lipid transmembrane transporter activity"/>
    <property type="evidence" value="ECO:0007669"/>
    <property type="project" value="TreeGrafter"/>
</dbReference>
<dbReference type="SMART" id="SM00382">
    <property type="entry name" value="AAA"/>
    <property type="match status" value="1"/>
</dbReference>
<dbReference type="PROSITE" id="PS50893">
    <property type="entry name" value="ABC_TRANSPORTER_2"/>
    <property type="match status" value="1"/>
</dbReference>
<feature type="transmembrane region" description="Helical" evidence="10">
    <location>
        <begin position="443"/>
        <end position="469"/>
    </location>
</feature>
<dbReference type="PROSITE" id="PS50042">
    <property type="entry name" value="CNMP_BINDING_3"/>
    <property type="match status" value="1"/>
</dbReference>
<keyword evidence="2" id="KW-0813">Transport</keyword>
<evidence type="ECO:0000259" key="14">
    <source>
        <dbReference type="PROSITE" id="PS50990"/>
    </source>
</evidence>
<keyword evidence="6" id="KW-0378">Hydrolase</keyword>
<dbReference type="InterPro" id="IPR010132">
    <property type="entry name" value="ATPase_T1SS_HlyB"/>
</dbReference>
<dbReference type="InterPro" id="IPR014710">
    <property type="entry name" value="RmlC-like_jellyroll"/>
</dbReference>
<dbReference type="PANTHER" id="PTHR24221">
    <property type="entry name" value="ATP-BINDING CASSETTE SUB-FAMILY B"/>
    <property type="match status" value="1"/>
</dbReference>
<evidence type="ECO:0000256" key="1">
    <source>
        <dbReference type="ARBA" id="ARBA00004651"/>
    </source>
</evidence>
<dbReference type="InterPro" id="IPR005074">
    <property type="entry name" value="Peptidase_C39"/>
</dbReference>
<dbReference type="Pfam" id="PF03412">
    <property type="entry name" value="Peptidase_C39"/>
    <property type="match status" value="1"/>
</dbReference>
<dbReference type="GO" id="GO:0140359">
    <property type="term" value="F:ABC-type transporter activity"/>
    <property type="evidence" value="ECO:0007669"/>
    <property type="project" value="InterPro"/>
</dbReference>
<dbReference type="InterPro" id="IPR039421">
    <property type="entry name" value="Type_1_exporter"/>
</dbReference>
<reference evidence="15" key="1">
    <citation type="submission" date="2021-04" db="EMBL/GenBank/DDBJ databases">
        <title>Genome sequence of Woronichinia naegeliana from Washington state freshwater lake bloom.</title>
        <authorList>
            <person name="Dreher T.W."/>
        </authorList>
    </citation>
    <scope>NUCLEOTIDE SEQUENCE</scope>
    <source>
        <strain evidence="15">WA131</strain>
    </source>
</reference>
<dbReference type="CDD" id="cd00038">
    <property type="entry name" value="CAP_ED"/>
    <property type="match status" value="1"/>
</dbReference>
<keyword evidence="7" id="KW-0067">ATP-binding</keyword>
<feature type="transmembrane region" description="Helical" evidence="10">
    <location>
        <begin position="585"/>
        <end position="605"/>
    </location>
</feature>
<feature type="transmembrane region" description="Helical" evidence="10">
    <location>
        <begin position="554"/>
        <end position="579"/>
    </location>
</feature>
<dbReference type="Gene3D" id="1.20.1560.10">
    <property type="entry name" value="ABC transporter type 1, transmembrane domain"/>
    <property type="match status" value="1"/>
</dbReference>
<protein>
    <submittedName>
        <fullName evidence="15">Peptidase domain-containing ABC transporter</fullName>
    </submittedName>
</protein>
<dbReference type="InterPro" id="IPR000595">
    <property type="entry name" value="cNMP-bd_dom"/>
</dbReference>
<dbReference type="FunFam" id="3.40.50.300:FF:000221">
    <property type="entry name" value="Multidrug ABC transporter ATP-binding protein"/>
    <property type="match status" value="1"/>
</dbReference>
<dbReference type="SUPFAM" id="SSF90123">
    <property type="entry name" value="ABC transporter transmembrane region"/>
    <property type="match status" value="1"/>
</dbReference>
<dbReference type="InterPro" id="IPR036640">
    <property type="entry name" value="ABC1_TM_sf"/>
</dbReference>
<keyword evidence="6" id="KW-0788">Thiol protease</keyword>
<sequence length="1002" mass="112373">MKNSVTDYQSFLNGVYPFNQLSPTILTTLADKLQPWRYRMGQVILMRGKFSPYVSILLSGQVRSLGYDPRTGMPATLERLQPGEVIGWVNVMRGLACETAIASTESVCVSLTHEDFLALCNESPVLQEAFQYHCGSVELFDLLGEQLQQQAQGEANLRELTLKTLEQSQVYYLPLGKTSLVNHVSLWNSDRLWLVSSGEITGFPTGQTLPREPQTSLEVKGEQAARLVGIPILEELHLKRPSAPEVIPAASVTVLPPEDASYEDVPYADESLLGQPIRPRSKHQSRKSYPVVQGNTPLDSAVACFQMISQYFGMPFRKEVIQRVVTEELRRNESLSLPICGAITELMGLTSQLVRIPNFSFTQLNVPVIIRWQGYLTVVYEISDKQIVLVVPEKGLIRRKPKDFLDTWEQEGEVLLLQLSKETPQERFGLRWFIPELTKHRRVLIEVFIASFFVQLFGLANPLMIQVIIDKVIVQNSQDTLQVLGVFLLVIALFEAILSTLRTYLFVDTTNRIDMSLGAEIIDHLLRLPLRYFEKRPVGEISTRVNELENIRQFMTGTALTVVLDSLFSVVYIIVMIIYSPILTLVALGIVPLFIILTLVFSPLIRRQLRAKAERNAETQSYLVEVMSGIQTVKAQNIELRSRWQWQDRYARYMGAGFKTVVTSTLAGSTSHFLNQLSGLLVLWVGAYLVLQGDLTLGQLIAFRIIAGYVTSPVLRLTQLWQNFQETALSLERLADIVDTPQESEKDRFNIPMPEVSGAVKFENVSFRFKPSGPLNLNNINLAFPAGTFVAVVGQSGAGKSTLTKLLSRLYEPEGGRILLDSYDISKVELYSLRRQIGVVPQETLLFDGTVQENIALTNPDASTEDIVGAARTAAAHEFIMSLPNGYNTRVGERGSALSGGQRQRIAIARSVLQRPRILVLDEATSALDYTTEQQVCLNLGEAFRDHTVFFITHRLSSVRSADVIVMMDGGTVVEQGTHEELMALKGRYYYLYQQQGETTFE</sequence>
<dbReference type="PROSITE" id="PS00211">
    <property type="entry name" value="ABC_TRANSPORTER_1"/>
    <property type="match status" value="1"/>
</dbReference>
<keyword evidence="5" id="KW-0547">Nucleotide-binding</keyword>